<protein>
    <submittedName>
        <fullName evidence="2">Tail fiber</fullName>
    </submittedName>
</protein>
<reference evidence="2" key="1">
    <citation type="submission" date="2020-04" db="EMBL/GenBank/DDBJ databases">
        <authorList>
            <person name="Kumar P."/>
            <person name="Meghvansi M.K."/>
            <person name="Kamboj D.V."/>
        </authorList>
    </citation>
    <scope>NUCLEOTIDE SEQUENCE [LARGE SCALE GENOMIC DNA]</scope>
</reference>
<evidence type="ECO:0000256" key="1">
    <source>
        <dbReference type="SAM" id="MobiDB-lite"/>
    </source>
</evidence>
<keyword evidence="3" id="KW-1185">Reference proteome</keyword>
<dbReference type="EMBL" id="MT360682">
    <property type="protein sequence ID" value="WEY17686.1"/>
    <property type="molecule type" value="Genomic_DNA"/>
</dbReference>
<evidence type="ECO:0000313" key="3">
    <source>
        <dbReference type="Proteomes" id="UP000509462"/>
    </source>
</evidence>
<accession>A0A9X9SEX0</accession>
<name>A0A9X9SEX0_9CAUD</name>
<feature type="region of interest" description="Disordered" evidence="1">
    <location>
        <begin position="192"/>
        <end position="223"/>
    </location>
</feature>
<evidence type="ECO:0000313" key="2">
    <source>
        <dbReference type="EMBL" id="WEY17686.1"/>
    </source>
</evidence>
<sequence>MALYRTGTASMDAQGVITGVGTKWREPLSLIRTGATIVFLTTPLTLAVISDIVSDTEMKAIQTNGAVVPDGSNYVILLNDSLTVDGMAQDVAETLRYYQSKETEIADALEFFRDFDLQGLKDLVARIEQAAKDTDQAKLDAQAAQAGAEAAQQATNQIKQETQQIKDSAVTDIDAIKNEALDARDAAEEAQFAAEESKAGADTAKAGAETARDQAEQWAKSVSPENLLHKDQNPADVSDRQGARNILDVPADIETFLIANNFSEIADRAAAWLNMRPIGATPLGGDPVSDYDATTKRWVRNYVKGGGVGPTMNGVQNSGIGEKILWDSRAFIPRWAVPLDGQLLNRTDWPELWAHAQMHTPIDDADWLSSAFKRGKWSNGDGRTTFRAPDLNGVQSGSIPGLFGRGDSRGCYCPDWLFLFYQFVLFGHGNPENYYCKPRDNEADCVCCVSHIKCRSCESKHAPYYLRRCSFQWNACSHRRIALALHVPSGLCLLHARPRCSIARCRSECGKSKLLRRCCVSSSFPQFVSLNALSLIGSMEFQQKCYFSDRMTKGYSVQFPGHQQVIPIIPDSMEKREKSRCCLRFTQSCSFVSVFVRFSAFSIDVDCFV</sequence>
<proteinExistence type="predicted"/>
<organism evidence="2 3">
    <name type="scientific">Vibrio phage Vc1</name>
    <dbReference type="NCBI Taxonomy" id="1480731"/>
    <lineage>
        <taxon>Viruses</taxon>
        <taxon>Duplodnaviria</taxon>
        <taxon>Heunggongvirae</taxon>
        <taxon>Uroviricota</taxon>
        <taxon>Caudoviricetes</taxon>
        <taxon>Drexlerviridae</taxon>
        <taxon>Jhansiroadvirus</taxon>
        <taxon>Jhansiroadvirus gwaliVC1</taxon>
    </lineage>
</organism>
<gene>
    <name evidence="2" type="ORF">VC1_25</name>
</gene>
<dbReference type="Proteomes" id="UP000509462">
    <property type="component" value="Segment"/>
</dbReference>